<dbReference type="Proteomes" id="UP000654913">
    <property type="component" value="Chromosome 6"/>
</dbReference>
<dbReference type="KEGG" id="apuu:APUU_60830A"/>
<reference evidence="1" key="2">
    <citation type="submission" date="2021-02" db="EMBL/GenBank/DDBJ databases">
        <title>Aspergillus puulaauensis MK2 genome sequence.</title>
        <authorList>
            <person name="Futagami T."/>
            <person name="Mori K."/>
            <person name="Kadooka C."/>
            <person name="Tanaka T."/>
        </authorList>
    </citation>
    <scope>NUCLEOTIDE SEQUENCE</scope>
    <source>
        <strain evidence="1">MK2</strain>
    </source>
</reference>
<gene>
    <name evidence="1" type="ORF">APUU_60830A</name>
</gene>
<organism evidence="1 2">
    <name type="scientific">Aspergillus puulaauensis</name>
    <dbReference type="NCBI Taxonomy" id="1220207"/>
    <lineage>
        <taxon>Eukaryota</taxon>
        <taxon>Fungi</taxon>
        <taxon>Dikarya</taxon>
        <taxon>Ascomycota</taxon>
        <taxon>Pezizomycotina</taxon>
        <taxon>Eurotiomycetes</taxon>
        <taxon>Eurotiomycetidae</taxon>
        <taxon>Eurotiales</taxon>
        <taxon>Aspergillaceae</taxon>
        <taxon>Aspergillus</taxon>
    </lineage>
</organism>
<sequence>MAIHIPDRSASSADVRRFITDVLVSDYDAEPDFASETASAWRIGRGTELHDANQRYFVDIFGVEIGVCLYRSVLNAREKQRQNSRTGILFKWAHLSVPILAIWNFYKSQWGRSSLPRSLFASAARFC</sequence>
<proteinExistence type="predicted"/>
<dbReference type="EMBL" id="AP024448">
    <property type="protein sequence ID" value="BCS27782.1"/>
    <property type="molecule type" value="Genomic_DNA"/>
</dbReference>
<dbReference type="AlphaFoldDB" id="A0A7R7XUS7"/>
<accession>A0A7R7XUS7</accession>
<evidence type="ECO:0000313" key="1">
    <source>
        <dbReference type="EMBL" id="BCS27782.1"/>
    </source>
</evidence>
<name>A0A7R7XUS7_9EURO</name>
<dbReference type="GeneID" id="64977787"/>
<evidence type="ECO:0000313" key="2">
    <source>
        <dbReference type="Proteomes" id="UP000654913"/>
    </source>
</evidence>
<protein>
    <submittedName>
        <fullName evidence="1">Uncharacterized protein</fullName>
    </submittedName>
</protein>
<reference evidence="1" key="1">
    <citation type="submission" date="2021-01" db="EMBL/GenBank/DDBJ databases">
        <authorList>
            <consortium name="Aspergillus puulaauensis MK2 genome sequencing consortium"/>
            <person name="Kazuki M."/>
            <person name="Futagami T."/>
        </authorList>
    </citation>
    <scope>NUCLEOTIDE SEQUENCE</scope>
    <source>
        <strain evidence="1">MK2</strain>
    </source>
</reference>
<dbReference type="RefSeq" id="XP_041559976.1">
    <property type="nucleotide sequence ID" value="XM_041694114.1"/>
</dbReference>
<dbReference type="OrthoDB" id="4771706at2759"/>
<keyword evidence="2" id="KW-1185">Reference proteome</keyword>